<evidence type="ECO:0000259" key="3">
    <source>
        <dbReference type="Pfam" id="PF00188"/>
    </source>
</evidence>
<dbReference type="InterPro" id="IPR035940">
    <property type="entry name" value="CAP_sf"/>
</dbReference>
<evidence type="ECO:0000313" key="4">
    <source>
        <dbReference type="EMBL" id="MBE1611956.1"/>
    </source>
</evidence>
<feature type="region of interest" description="Disordered" evidence="1">
    <location>
        <begin position="69"/>
        <end position="193"/>
    </location>
</feature>
<sequence length="316" mass="33505">MSPDEQDHLRYQEFDELSDEPARHRGRHRRPRRVLMMVMVAVAILGVGGAAAAISTFFLPGGDPSTVADGPTRLTATDVGNKVGPTVDTTEVTPARSPSTSRTPSATATASTPGKRTAPAGTPSRRPDPKPTRTSAGTPTTTPDPVRRKSTPTPSRPPAPRNTPRPDPTTPEPHREPRTTTPPTPPPSSQETAYENAVVSLTNAARSDAGCGPLRSDERLRTAARGHSADMAARDYFDHNSPDGRTPWDRIEAAGYDAPAAENIAGGQPTPQAVVDAWMNSEGHRANILNCKIKAIGVGVHLGEGGPGWTQDFGYN</sequence>
<feature type="compositionally biased region" description="Low complexity" evidence="1">
    <location>
        <begin position="93"/>
        <end position="113"/>
    </location>
</feature>
<feature type="compositionally biased region" description="Basic and acidic residues" evidence="1">
    <location>
        <begin position="1"/>
        <end position="13"/>
    </location>
</feature>
<dbReference type="CDD" id="cd05379">
    <property type="entry name" value="CAP_bacterial"/>
    <property type="match status" value="1"/>
</dbReference>
<dbReference type="AlphaFoldDB" id="A0A927RPB6"/>
<reference evidence="4" key="1">
    <citation type="submission" date="2020-10" db="EMBL/GenBank/DDBJ databases">
        <title>Sequencing the genomes of 1000 actinobacteria strains.</title>
        <authorList>
            <person name="Klenk H.-P."/>
        </authorList>
    </citation>
    <scope>NUCLEOTIDE SEQUENCE</scope>
    <source>
        <strain evidence="4">DSM 45354</strain>
    </source>
</reference>
<protein>
    <submittedName>
        <fullName evidence="4">Uncharacterized protein YkwD</fullName>
    </submittedName>
</protein>
<feature type="compositionally biased region" description="Low complexity" evidence="1">
    <location>
        <begin position="132"/>
        <end position="144"/>
    </location>
</feature>
<evidence type="ECO:0000256" key="2">
    <source>
        <dbReference type="SAM" id="Phobius"/>
    </source>
</evidence>
<keyword evidence="2" id="KW-1133">Transmembrane helix</keyword>
<dbReference type="Proteomes" id="UP000638648">
    <property type="component" value="Unassembled WGS sequence"/>
</dbReference>
<organism evidence="4 5">
    <name type="scientific">Actinopolymorpha pittospori</name>
    <dbReference type="NCBI Taxonomy" id="648752"/>
    <lineage>
        <taxon>Bacteria</taxon>
        <taxon>Bacillati</taxon>
        <taxon>Actinomycetota</taxon>
        <taxon>Actinomycetes</taxon>
        <taxon>Propionibacteriales</taxon>
        <taxon>Actinopolymorphaceae</taxon>
        <taxon>Actinopolymorpha</taxon>
    </lineage>
</organism>
<proteinExistence type="predicted"/>
<dbReference type="Pfam" id="PF00188">
    <property type="entry name" value="CAP"/>
    <property type="match status" value="1"/>
</dbReference>
<dbReference type="InterPro" id="IPR014044">
    <property type="entry name" value="CAP_dom"/>
</dbReference>
<feature type="transmembrane region" description="Helical" evidence="2">
    <location>
        <begin position="34"/>
        <end position="59"/>
    </location>
</feature>
<dbReference type="SUPFAM" id="SSF55797">
    <property type="entry name" value="PR-1-like"/>
    <property type="match status" value="1"/>
</dbReference>
<dbReference type="PANTHER" id="PTHR31157">
    <property type="entry name" value="SCP DOMAIN-CONTAINING PROTEIN"/>
    <property type="match status" value="1"/>
</dbReference>
<keyword evidence="2" id="KW-0812">Transmembrane</keyword>
<feature type="compositionally biased region" description="Pro residues" evidence="1">
    <location>
        <begin position="154"/>
        <end position="171"/>
    </location>
</feature>
<dbReference type="RefSeq" id="WP_192755089.1">
    <property type="nucleotide sequence ID" value="NZ_BAABJL010000176.1"/>
</dbReference>
<evidence type="ECO:0000313" key="5">
    <source>
        <dbReference type="Proteomes" id="UP000638648"/>
    </source>
</evidence>
<accession>A0A927RPB6</accession>
<keyword evidence="5" id="KW-1185">Reference proteome</keyword>
<name>A0A927RPB6_9ACTN</name>
<comment type="caution">
    <text evidence="4">The sequence shown here is derived from an EMBL/GenBank/DDBJ whole genome shotgun (WGS) entry which is preliminary data.</text>
</comment>
<feature type="domain" description="SCP" evidence="3">
    <location>
        <begin position="200"/>
        <end position="313"/>
    </location>
</feature>
<feature type="region of interest" description="Disordered" evidence="1">
    <location>
        <begin position="1"/>
        <end position="28"/>
    </location>
</feature>
<evidence type="ECO:0000256" key="1">
    <source>
        <dbReference type="SAM" id="MobiDB-lite"/>
    </source>
</evidence>
<gene>
    <name evidence="4" type="ORF">HEB94_008804</name>
</gene>
<dbReference type="Gene3D" id="3.40.33.10">
    <property type="entry name" value="CAP"/>
    <property type="match status" value="1"/>
</dbReference>
<dbReference type="PANTHER" id="PTHR31157:SF1">
    <property type="entry name" value="SCP DOMAIN-CONTAINING PROTEIN"/>
    <property type="match status" value="1"/>
</dbReference>
<keyword evidence="2" id="KW-0472">Membrane</keyword>
<dbReference type="EMBL" id="JADBEM010000001">
    <property type="protein sequence ID" value="MBE1611956.1"/>
    <property type="molecule type" value="Genomic_DNA"/>
</dbReference>